<gene>
    <name evidence="2" type="ORF">MCNF_45160</name>
</gene>
<accession>A0A7I7Y4Q3</accession>
<dbReference type="Pfam" id="PF23717">
    <property type="entry name" value="DUF7159"/>
    <property type="match status" value="1"/>
</dbReference>
<reference evidence="2" key="2">
    <citation type="submission" date="2020-02" db="EMBL/GenBank/DDBJ databases">
        <authorList>
            <person name="Matsumoto Y."/>
            <person name="Motooka D."/>
            <person name="Nakamura S."/>
        </authorList>
    </citation>
    <scope>NUCLEOTIDE SEQUENCE</scope>
    <source>
        <strain evidence="2">JCM 13671</strain>
    </source>
</reference>
<evidence type="ECO:0000313" key="3">
    <source>
        <dbReference type="Proteomes" id="UP000466931"/>
    </source>
</evidence>
<keyword evidence="3" id="KW-1185">Reference proteome</keyword>
<reference evidence="2" key="1">
    <citation type="journal article" date="2019" name="Emerg. Microbes Infect.">
        <title>Comprehensive subspecies identification of 175 nontuberculous mycobacteria species based on 7547 genomic profiles.</title>
        <authorList>
            <person name="Matsumoto Y."/>
            <person name="Kinjo T."/>
            <person name="Motooka D."/>
            <person name="Nabeya D."/>
            <person name="Jung N."/>
            <person name="Uechi K."/>
            <person name="Horii T."/>
            <person name="Iida T."/>
            <person name="Fujita J."/>
            <person name="Nakamura S."/>
        </authorList>
    </citation>
    <scope>NUCLEOTIDE SEQUENCE [LARGE SCALE GENOMIC DNA]</scope>
    <source>
        <strain evidence="2">JCM 13671</strain>
    </source>
</reference>
<evidence type="ECO:0000259" key="1">
    <source>
        <dbReference type="Pfam" id="PF23717"/>
    </source>
</evidence>
<proteinExistence type="predicted"/>
<dbReference type="InterPro" id="IPR055583">
    <property type="entry name" value="DUF7159"/>
</dbReference>
<name>A0A7I7Y4Q3_9MYCO</name>
<sequence>MNVTLGVAVDKATARIALLDAAPPHAVIDQSQIDLADQGADTLVSTLVSTDRMLTESGHRLVRTTVCSPDPDRVTAVVEALAGAGLADVSAVSNSGAVTAATKALVGEATTAALVSDGETAALSIVDVEADATALIAVEQVVDGDRNAAFRALLERFSEEPGGATSVVLLGASGDGAETDALRQVSPVPLHLPEGHEYAVARGAALAGLHASPAGGPVAQGDSLNAAETVMSPQAQQLAYSEVDEAEDCAVDSAVVPMQTPMQPLSAVDPDEVEFEEGDAPAGRPRVLLLGSAVAALVVVGFAALAVSVAIGIRPAVSSQAVRLTDESLAGKYFPVAPGQGTTPDPPAWTAIEELPAPGEVPDARTLRPKLMSSTRSIGDAGAQTIKYYSDGTIGVQNTVERLAGGGVPGPGAVAQAPEYLTRLIPDFSRWSPCQVLAFVSNMRLMGQAAAGTVTPFSNAAAETLSGAAETTFGGISDLSDVGEIALVPQDKGPLFSTTKKVADGVPDTDAIPMQIFESGTTELASTKVADVLPVDSKIVDTKVLESLPTTGGTEKTTPVTILTEALTPDVVQSLPGTEGSAPIFKPEVPLPETSPGTDLTIDVPEGTLPGIDVGDKSLPLDIPGLKPGGTQPEAPSKVELPIIDSPSKPVFEAPKPVVDLPKPAIDLPKPAIDLPKPVIEAPSRPIIDLPKPVLDLPKPVIEAPAPVEVPVPAPAPKFELPSLPKLPIPAPAAPAPVEVPSAPVLPPAPAIPSIPIPTLPDLKLPFGGSLFGNG</sequence>
<dbReference type="Proteomes" id="UP000466931">
    <property type="component" value="Chromosome"/>
</dbReference>
<dbReference type="EMBL" id="AP022612">
    <property type="protein sequence ID" value="BBZ35911.1"/>
    <property type="molecule type" value="Genomic_DNA"/>
</dbReference>
<dbReference type="RefSeq" id="WP_085157129.1">
    <property type="nucleotide sequence ID" value="NZ_AP022612.1"/>
</dbReference>
<dbReference type="AlphaFoldDB" id="A0A7I7Y4Q3"/>
<feature type="domain" description="DUF7159" evidence="1">
    <location>
        <begin position="3"/>
        <end position="211"/>
    </location>
</feature>
<evidence type="ECO:0000313" key="2">
    <source>
        <dbReference type="EMBL" id="BBZ35911.1"/>
    </source>
</evidence>
<organism evidence="2 3">
    <name type="scientific">Mycolicibacterium confluentis</name>
    <dbReference type="NCBI Taxonomy" id="28047"/>
    <lineage>
        <taxon>Bacteria</taxon>
        <taxon>Bacillati</taxon>
        <taxon>Actinomycetota</taxon>
        <taxon>Actinomycetes</taxon>
        <taxon>Mycobacteriales</taxon>
        <taxon>Mycobacteriaceae</taxon>
        <taxon>Mycolicibacterium</taxon>
    </lineage>
</organism>
<protein>
    <recommendedName>
        <fullName evidence="1">DUF7159 domain-containing protein</fullName>
    </recommendedName>
</protein>
<dbReference type="OrthoDB" id="4619981at2"/>